<sequence length="110" mass="11787">MKGKSVSNIQKTLAKNGYVRTNPANPRNQRRVHPDGSEVQIHAYGNTKITPYKAGNNAHVHKSIGKHGEKGTIELADDGITAVSSHSSAAHIGIKNPNDFVTVAMRPHGS</sequence>
<comment type="caution">
    <text evidence="2">The sequence shown here is derived from an EMBL/GenBank/DDBJ whole genome shotgun (WGS) entry which is preliminary data.</text>
</comment>
<dbReference type="RefSeq" id="WP_148273021.1">
    <property type="nucleotide sequence ID" value="NC_017845.1"/>
</dbReference>
<protein>
    <submittedName>
        <fullName evidence="2">Uncharacterized protein</fullName>
    </submittedName>
</protein>
<accession>A0ABS0S6C8</accession>
<proteinExistence type="predicted"/>
<dbReference type="EMBL" id="WABS01000097">
    <property type="protein sequence ID" value="MBI0557413.1"/>
    <property type="molecule type" value="Genomic_DNA"/>
</dbReference>
<evidence type="ECO:0000313" key="2">
    <source>
        <dbReference type="EMBL" id="MBI0557413.1"/>
    </source>
</evidence>
<keyword evidence="3" id="KW-1185">Reference proteome</keyword>
<feature type="region of interest" description="Disordered" evidence="1">
    <location>
        <begin position="1"/>
        <end position="35"/>
    </location>
</feature>
<reference evidence="3" key="1">
    <citation type="submission" date="2023-07" db="EMBL/GenBank/DDBJ databases">
        <title>Identification of Pectobacterium versatile causing blackleg of potato from New York State with a whole genome sequencing approach.</title>
        <authorList>
            <person name="Ma X."/>
            <person name="Swingle B."/>
        </authorList>
    </citation>
    <scope>NUCLEOTIDE SEQUENCE [LARGE SCALE GENOMIC DNA]</scope>
    <source>
        <strain evidence="3">NY1588A</strain>
    </source>
</reference>
<dbReference type="Proteomes" id="UP001194579">
    <property type="component" value="Unassembled WGS sequence"/>
</dbReference>
<feature type="compositionally biased region" description="Polar residues" evidence="1">
    <location>
        <begin position="1"/>
        <end position="13"/>
    </location>
</feature>
<evidence type="ECO:0000313" key="3">
    <source>
        <dbReference type="Proteomes" id="UP001194579"/>
    </source>
</evidence>
<name>A0ABS0S6C8_PECPM</name>
<evidence type="ECO:0000256" key="1">
    <source>
        <dbReference type="SAM" id="MobiDB-lite"/>
    </source>
</evidence>
<gene>
    <name evidence="2" type="ORF">F6Q06_23505</name>
</gene>
<organism evidence="2 3">
    <name type="scientific">Pectobacterium parmentieri</name>
    <dbReference type="NCBI Taxonomy" id="1905730"/>
    <lineage>
        <taxon>Bacteria</taxon>
        <taxon>Pseudomonadati</taxon>
        <taxon>Pseudomonadota</taxon>
        <taxon>Gammaproteobacteria</taxon>
        <taxon>Enterobacterales</taxon>
        <taxon>Pectobacteriaceae</taxon>
        <taxon>Pectobacterium</taxon>
    </lineage>
</organism>